<gene>
    <name evidence="3" type="ORF">Megvenef_01070</name>
</gene>
<dbReference type="Proteomes" id="UP001291687">
    <property type="component" value="Unassembled WGS sequence"/>
</dbReference>
<name>A0ABU5ND37_9RICK</name>
<keyword evidence="1" id="KW-0175">Coiled coil</keyword>
<protein>
    <submittedName>
        <fullName evidence="3">Type IV conjugative transfer system protein TraB</fullName>
    </submittedName>
</protein>
<proteinExistence type="predicted"/>
<evidence type="ECO:0000256" key="2">
    <source>
        <dbReference type="SAM" id="Phobius"/>
    </source>
</evidence>
<keyword evidence="2" id="KW-1133">Transmembrane helix</keyword>
<organism evidence="3 4">
    <name type="scientific">Candidatus Megaera venefica</name>
    <dbReference type="NCBI Taxonomy" id="2055910"/>
    <lineage>
        <taxon>Bacteria</taxon>
        <taxon>Pseudomonadati</taxon>
        <taxon>Pseudomonadota</taxon>
        <taxon>Alphaproteobacteria</taxon>
        <taxon>Rickettsiales</taxon>
        <taxon>Rickettsiaceae</taxon>
        <taxon>Candidatus Megaera</taxon>
    </lineage>
</organism>
<accession>A0ABU5ND37</accession>
<keyword evidence="2" id="KW-0812">Transmembrane</keyword>
<evidence type="ECO:0000313" key="4">
    <source>
        <dbReference type="Proteomes" id="UP001291687"/>
    </source>
</evidence>
<feature type="transmembrane region" description="Helical" evidence="2">
    <location>
        <begin position="50"/>
        <end position="67"/>
    </location>
</feature>
<evidence type="ECO:0000313" key="3">
    <source>
        <dbReference type="EMBL" id="MEA0971098.1"/>
    </source>
</evidence>
<dbReference type="EMBL" id="JARJFB010000080">
    <property type="protein sequence ID" value="MEA0971098.1"/>
    <property type="molecule type" value="Genomic_DNA"/>
</dbReference>
<feature type="coiled-coil region" evidence="1">
    <location>
        <begin position="136"/>
        <end position="163"/>
    </location>
</feature>
<dbReference type="InterPro" id="IPR005498">
    <property type="entry name" value="T4SS_VirB10/TraB/TrbI"/>
</dbReference>
<comment type="caution">
    <text evidence="3">The sequence shown here is derived from an EMBL/GenBank/DDBJ whole genome shotgun (WGS) entry which is preliminary data.</text>
</comment>
<keyword evidence="4" id="KW-1185">Reference proteome</keyword>
<dbReference type="Pfam" id="PF03743">
    <property type="entry name" value="TrbI"/>
    <property type="match status" value="1"/>
</dbReference>
<evidence type="ECO:0000256" key="1">
    <source>
        <dbReference type="SAM" id="Coils"/>
    </source>
</evidence>
<reference evidence="3 4" key="1">
    <citation type="submission" date="2023-03" db="EMBL/GenBank/DDBJ databases">
        <title>Host association and intracellularity evolved multiple times independently in the Rickettsiales.</title>
        <authorList>
            <person name="Castelli M."/>
            <person name="Nardi T."/>
            <person name="Gammuto L."/>
            <person name="Bellinzona G."/>
            <person name="Sabaneyeva E."/>
            <person name="Potekhin A."/>
            <person name="Serra V."/>
            <person name="Petroni G."/>
            <person name="Sassera D."/>
        </authorList>
    </citation>
    <scope>NUCLEOTIDE SEQUENCE [LARGE SCALE GENOMIC DNA]</scope>
    <source>
        <strain evidence="3 4">Sr 2-6</strain>
    </source>
</reference>
<sequence length="432" mass="47327">MIDKLKNIWKKIVNFKRQQPVNPQDSERMSDNLTLSHAQKSTQAKKKHDLIVLLGLGITVIIGLSFMKYRSNSLSGVEAEVDAKLPLKLEVASHALDIDKMWRNHFEDKLTDAKTSADEKLKLIETSINEQSVAYTNQLKTEIEKLKAQMQYLSEEQASSRREFSNVKANLNEGDKSPKNNYPLIDDSRITVNHMDRGEIFDRPKSARSFIPETAYVKGILLGGIAVSTSIGSSSEPVPVVIRITERGSLPKNFNIDLTHCKIMGSSYGDLSSERAIVRAEVLSCTDPVSELIYTTKVAGLIHGDDGMNGIKGKVVQTSGKHLKNAIVGGMISGFASSAKGQDQIIISSFGSGTTKKKGMGDMLQEGGFAGASNAAEKIADYYIKQAESMSPVLLVSGGTKVDIVFTKGVYLNALDVQEKLEQLRSEKAKKQ</sequence>
<keyword evidence="2" id="KW-0472">Membrane</keyword>
<dbReference type="CDD" id="cd16430">
    <property type="entry name" value="TraB"/>
    <property type="match status" value="1"/>
</dbReference>